<evidence type="ECO:0000259" key="7">
    <source>
        <dbReference type="Pfam" id="PF07195"/>
    </source>
</evidence>
<evidence type="ECO:0000259" key="6">
    <source>
        <dbReference type="Pfam" id="PF02465"/>
    </source>
</evidence>
<protein>
    <recommendedName>
        <fullName evidence="5">Flagellar hook-associated protein 2</fullName>
        <shortName evidence="5">HAP2</shortName>
    </recommendedName>
    <alternativeName>
        <fullName evidence="5">Flagellar cap protein</fullName>
    </alternativeName>
</protein>
<evidence type="ECO:0000313" key="9">
    <source>
        <dbReference type="Proteomes" id="UP000609323"/>
    </source>
</evidence>
<reference evidence="9" key="1">
    <citation type="journal article" date="2019" name="Int. J. Syst. Evol. Microbiol.">
        <title>The Global Catalogue of Microorganisms (GCM) 10K type strain sequencing project: providing services to taxonomists for standard genome sequencing and annotation.</title>
        <authorList>
            <consortium name="The Broad Institute Genomics Platform"/>
            <consortium name="The Broad Institute Genome Sequencing Center for Infectious Disease"/>
            <person name="Wu L."/>
            <person name="Ma J."/>
        </authorList>
    </citation>
    <scope>NUCLEOTIDE SEQUENCE [LARGE SCALE GENOMIC DNA]</scope>
    <source>
        <strain evidence="9">CGMCC 1.15044</strain>
    </source>
</reference>
<comment type="subunit">
    <text evidence="2 5">Homopentamer.</text>
</comment>
<evidence type="ECO:0000256" key="3">
    <source>
        <dbReference type="ARBA" id="ARBA00023054"/>
    </source>
</evidence>
<dbReference type="Pfam" id="PF02465">
    <property type="entry name" value="FliD_N"/>
    <property type="match status" value="1"/>
</dbReference>
<evidence type="ECO:0000256" key="4">
    <source>
        <dbReference type="ARBA" id="ARBA00023143"/>
    </source>
</evidence>
<keyword evidence="8" id="KW-0969">Cilium</keyword>
<accession>A0ABQ1GGY2</accession>
<keyword evidence="8" id="KW-0966">Cell projection</keyword>
<dbReference type="InterPro" id="IPR010809">
    <property type="entry name" value="FliD_C"/>
</dbReference>
<dbReference type="Pfam" id="PF07196">
    <property type="entry name" value="Flagellin_IN"/>
    <property type="match status" value="1"/>
</dbReference>
<feature type="domain" description="Flagellar hook-associated protein 2 C-terminal" evidence="7">
    <location>
        <begin position="227"/>
        <end position="487"/>
    </location>
</feature>
<feature type="domain" description="Flagellar hook-associated protein 2 N-terminal" evidence="6">
    <location>
        <begin position="12"/>
        <end position="109"/>
    </location>
</feature>
<organism evidence="8 9">
    <name type="scientific">Paenibacillus physcomitrellae</name>
    <dbReference type="NCBI Taxonomy" id="1619311"/>
    <lineage>
        <taxon>Bacteria</taxon>
        <taxon>Bacillati</taxon>
        <taxon>Bacillota</taxon>
        <taxon>Bacilli</taxon>
        <taxon>Bacillales</taxon>
        <taxon>Paenibacillaceae</taxon>
        <taxon>Paenibacillus</taxon>
    </lineage>
</organism>
<evidence type="ECO:0000256" key="2">
    <source>
        <dbReference type="ARBA" id="ARBA00011255"/>
    </source>
</evidence>
<dbReference type="InterPro" id="IPR003481">
    <property type="entry name" value="FliD_N"/>
</dbReference>
<dbReference type="EMBL" id="BMHF01000011">
    <property type="protein sequence ID" value="GGA43633.1"/>
    <property type="molecule type" value="Genomic_DNA"/>
</dbReference>
<dbReference type="Proteomes" id="UP000609323">
    <property type="component" value="Unassembled WGS sequence"/>
</dbReference>
<evidence type="ECO:0000256" key="1">
    <source>
        <dbReference type="ARBA" id="ARBA00009764"/>
    </source>
</evidence>
<dbReference type="Pfam" id="PF07195">
    <property type="entry name" value="FliD_C"/>
    <property type="match status" value="1"/>
</dbReference>
<dbReference type="RefSeq" id="WP_094094429.1">
    <property type="nucleotide sequence ID" value="NZ_BMHF01000011.1"/>
</dbReference>
<dbReference type="InterPro" id="IPR040026">
    <property type="entry name" value="FliD"/>
</dbReference>
<proteinExistence type="inferred from homology"/>
<comment type="caution">
    <text evidence="8">The sequence shown here is derived from an EMBL/GenBank/DDBJ whole genome shotgun (WGS) entry which is preliminary data.</text>
</comment>
<keyword evidence="5" id="KW-0964">Secreted</keyword>
<evidence type="ECO:0000256" key="5">
    <source>
        <dbReference type="RuleBase" id="RU362066"/>
    </source>
</evidence>
<comment type="function">
    <text evidence="5">Required for morphogenesis and for the elongation of the flagellar filament by facilitating polymerization of the flagellin monomers at the tip of growing filament. Forms a capping structure, which prevents flagellin subunits (transported through the central channel of the flagellum) from leaking out without polymerization at the distal end.</text>
</comment>
<sequence length="498" mass="53798">MSTNLRIGGLASGMDTDTIVKQLMTAARAPLDKLNQQKQVLEWTREDYRTINSKLVDFRNNKVLTYDKSSSMLAQKAVITGNTTSISAQATSSANQISMDVVVKSLATKTTAQSKGSLGSDVTPQTTLADLAKQQGTADEDIPDTYTVTINKATITLNKTDSLSSVVTKINSNKDANVNAVFDEVAGKLSISSKTFGATDLSIDSDSSSNSLTALLGGFTEPEKGMKASVEVNGKSYTPDSNSLTLNGVEISLLSVTPEGEKSTISNQPDSSKALETIKAFVQNYNDLLDTLNKKVSEEKYRDYPPLTDDQKKELTDDDITAWTDKAKSGTLKNDEILKSAISSMRDAITKAIGSSGVFNLTDVGITTGQWYEGGKLTLDEDKFKSAIESNPQGVTDLFQGSSTQPGLFDQMADSLNGVLDKLASKAGTSKYSADLTAAFKTESTMGKSLKDYEQRISDLQDRLDDMENRYYSQFTAMEQAISKYNSQSSYLAGFVQS</sequence>
<keyword evidence="8" id="KW-0282">Flagellum</keyword>
<dbReference type="PANTHER" id="PTHR30288">
    <property type="entry name" value="FLAGELLAR CAP/ASSEMBLY PROTEIN FLID"/>
    <property type="match status" value="1"/>
</dbReference>
<keyword evidence="9" id="KW-1185">Reference proteome</keyword>
<name>A0ABQ1GGY2_9BACL</name>
<gene>
    <name evidence="8" type="primary">fliD</name>
    <name evidence="8" type="ORF">GCM10010917_31170</name>
</gene>
<keyword evidence="3" id="KW-0175">Coiled coil</keyword>
<evidence type="ECO:0000313" key="8">
    <source>
        <dbReference type="EMBL" id="GGA43633.1"/>
    </source>
</evidence>
<keyword evidence="4 5" id="KW-0975">Bacterial flagellum</keyword>
<dbReference type="InterPro" id="IPR010810">
    <property type="entry name" value="Flagellin_hook_IN_motif"/>
</dbReference>
<dbReference type="PANTHER" id="PTHR30288:SF0">
    <property type="entry name" value="FLAGELLAR HOOK-ASSOCIATED PROTEIN 2"/>
    <property type="match status" value="1"/>
</dbReference>
<comment type="similarity">
    <text evidence="1 5">Belongs to the FliD family.</text>
</comment>
<comment type="subcellular location">
    <subcellularLocation>
        <location evidence="5">Secreted</location>
    </subcellularLocation>
    <subcellularLocation>
        <location evidence="5">Bacterial flagellum</location>
    </subcellularLocation>
</comment>